<dbReference type="InterPro" id="IPR005068">
    <property type="entry name" value="Phage_lambda_Stf-r2"/>
</dbReference>
<proteinExistence type="predicted"/>
<dbReference type="AlphaFoldDB" id="A0A0L0GQH3"/>
<dbReference type="Proteomes" id="UP000037393">
    <property type="component" value="Unassembled WGS sequence"/>
</dbReference>
<evidence type="ECO:0000256" key="1">
    <source>
        <dbReference type="ARBA" id="ARBA00004328"/>
    </source>
</evidence>
<reference evidence="4 5" key="1">
    <citation type="journal article" date="2015" name="Appl. Environ. Microbiol.">
        <title>The Enterobacterium Trabulsiella odontotermitis Presents Novel Adaptations Related to Its Association with Fungus-Growing Termites.</title>
        <authorList>
            <person name="Sapountzis P."/>
            <person name="Gruntjes T."/>
            <person name="Otani S."/>
            <person name="Estevez J."/>
            <person name="da Costa R.R."/>
            <person name="Plunkett G.3rd."/>
            <person name="Perna N.T."/>
            <person name="Poulsen M."/>
        </authorList>
    </citation>
    <scope>NUCLEOTIDE SEQUENCE [LARGE SCALE GENOMIC DNA]</scope>
    <source>
        <strain evidence="4 5">12</strain>
    </source>
</reference>
<comment type="subcellular location">
    <subcellularLocation>
        <location evidence="1">Virion</location>
    </subcellularLocation>
</comment>
<keyword evidence="2" id="KW-0945">Host-virus interaction</keyword>
<sequence length="342" mass="35221">MKNIINPVDTDDSLFHDGDPTTETEGTIVYARIMNDIQGATIDLQTEMQNVLTDAGIKPDPAKENQLLTAIQKIITDGITTGVKDATTTQKGIVQLSSATDSDDETTAATPKAVKAAMTAASAAASAAISAYPVGAPIPWPSDVLPPKDPGSDGESYAFMAGQQFNGAVYTRLATVYPGGVIPDMRGQTIKGKPASGRAVLSLEQDGIKSHGHTATAAATDLGTKATTSFDYGTKTASTFDYGTKTTNVTGAHVHTYTNDHTTGSLRGPDGGENSSGPANTSSAGDHSHTVAIGTHNHSVAIGAHTHNVVIGSHGHTVTVDAAGNAENTVKNIALNYIVRLA</sequence>
<dbReference type="PATRIC" id="fig|379893.4.peg.554"/>
<evidence type="ECO:0000256" key="3">
    <source>
        <dbReference type="SAM" id="MobiDB-lite"/>
    </source>
</evidence>
<evidence type="ECO:0000256" key="2">
    <source>
        <dbReference type="ARBA" id="ARBA00022581"/>
    </source>
</evidence>
<dbReference type="GO" id="GO:0019062">
    <property type="term" value="P:virion attachment to host cell"/>
    <property type="evidence" value="ECO:0007669"/>
    <property type="project" value="InterPro"/>
</dbReference>
<keyword evidence="5" id="KW-1185">Reference proteome</keyword>
<dbReference type="PANTHER" id="PTHR35191">
    <property type="entry name" value="PROPHAGE SIDE TAIL FIBER PROTEIN HOMOLOG STFQ-RELATED"/>
    <property type="match status" value="1"/>
</dbReference>
<name>A0A0L0GQH3_9ENTR</name>
<accession>A0A0L0GQH3</accession>
<dbReference type="EMBL" id="JNGI01000133">
    <property type="protein sequence ID" value="KNC91094.1"/>
    <property type="molecule type" value="Genomic_DNA"/>
</dbReference>
<dbReference type="InterPro" id="IPR037053">
    <property type="entry name" value="Phage_tail_collar_dom_sf"/>
</dbReference>
<protein>
    <submittedName>
        <fullName evidence="4">Tail protein</fullName>
    </submittedName>
</protein>
<organism evidence="4 5">
    <name type="scientific">Trabulsiella odontotermitis</name>
    <dbReference type="NCBI Taxonomy" id="379893"/>
    <lineage>
        <taxon>Bacteria</taxon>
        <taxon>Pseudomonadati</taxon>
        <taxon>Pseudomonadota</taxon>
        <taxon>Gammaproteobacteria</taxon>
        <taxon>Enterobacterales</taxon>
        <taxon>Enterobacteriaceae</taxon>
        <taxon>Trabulsiella</taxon>
    </lineage>
</organism>
<feature type="compositionally biased region" description="Polar residues" evidence="3">
    <location>
        <begin position="273"/>
        <end position="285"/>
    </location>
</feature>
<dbReference type="GO" id="GO:0046718">
    <property type="term" value="P:symbiont entry into host cell"/>
    <property type="evidence" value="ECO:0007669"/>
    <property type="project" value="InterPro"/>
</dbReference>
<dbReference type="SUPFAM" id="SSF88874">
    <property type="entry name" value="Receptor-binding domain of short tail fibre protein gp12"/>
    <property type="match status" value="1"/>
</dbReference>
<gene>
    <name evidence="4" type="ORF">GM31_02680</name>
</gene>
<dbReference type="OrthoDB" id="9810174at2"/>
<evidence type="ECO:0000313" key="4">
    <source>
        <dbReference type="EMBL" id="KNC91094.1"/>
    </source>
</evidence>
<feature type="compositionally biased region" description="Polar residues" evidence="3">
    <location>
        <begin position="255"/>
        <end position="265"/>
    </location>
</feature>
<dbReference type="Gene3D" id="3.90.1340.10">
    <property type="entry name" value="Phage tail collar domain"/>
    <property type="match status" value="1"/>
</dbReference>
<dbReference type="RefSeq" id="WP_049857627.1">
    <property type="nucleotide sequence ID" value="NZ_JNGI01000133.1"/>
</dbReference>
<evidence type="ECO:0000313" key="5">
    <source>
        <dbReference type="Proteomes" id="UP000037393"/>
    </source>
</evidence>
<feature type="region of interest" description="Disordered" evidence="3">
    <location>
        <begin position="255"/>
        <end position="290"/>
    </location>
</feature>
<dbReference type="PANTHER" id="PTHR35191:SF1">
    <property type="entry name" value="PROPHAGE SIDE TAIL FIBER PROTEIN HOMOLOG STFQ-RELATED"/>
    <property type="match status" value="1"/>
</dbReference>
<comment type="caution">
    <text evidence="4">The sequence shown here is derived from an EMBL/GenBank/DDBJ whole genome shotgun (WGS) entry which is preliminary data.</text>
</comment>
<dbReference type="Pfam" id="PF03406">
    <property type="entry name" value="Phage_fiber_2"/>
    <property type="match status" value="1"/>
</dbReference>
<dbReference type="InterPro" id="IPR051934">
    <property type="entry name" value="Phage_Tail_Fiber_Structural"/>
</dbReference>